<organism evidence="13 14">
    <name type="scientific">Serendipita indica (strain DSM 11827)</name>
    <name type="common">Root endophyte fungus</name>
    <name type="synonym">Piriformospora indica</name>
    <dbReference type="NCBI Taxonomy" id="1109443"/>
    <lineage>
        <taxon>Eukaryota</taxon>
        <taxon>Fungi</taxon>
        <taxon>Dikarya</taxon>
        <taxon>Basidiomycota</taxon>
        <taxon>Agaricomycotina</taxon>
        <taxon>Agaricomycetes</taxon>
        <taxon>Sebacinales</taxon>
        <taxon>Serendipitaceae</taxon>
        <taxon>Serendipita</taxon>
    </lineage>
</organism>
<keyword evidence="5 10" id="KW-0378">Hydrolase</keyword>
<evidence type="ECO:0000256" key="3">
    <source>
        <dbReference type="ARBA" id="ARBA00022723"/>
    </source>
</evidence>
<evidence type="ECO:0000256" key="8">
    <source>
        <dbReference type="PIRSR" id="PIRSR622684-1"/>
    </source>
</evidence>
<evidence type="ECO:0000256" key="4">
    <source>
        <dbReference type="ARBA" id="ARBA00022771"/>
    </source>
</evidence>
<feature type="domain" description="Calpain catalytic" evidence="12">
    <location>
        <begin position="86"/>
        <end position="413"/>
    </location>
</feature>
<dbReference type="GO" id="GO:0008270">
    <property type="term" value="F:zinc ion binding"/>
    <property type="evidence" value="ECO:0007669"/>
    <property type="project" value="UniProtKB-KW"/>
</dbReference>
<dbReference type="eggNOG" id="KOG0045">
    <property type="taxonomic scope" value="Eukaryota"/>
</dbReference>
<dbReference type="Gene3D" id="3.90.70.10">
    <property type="entry name" value="Cysteine proteinases"/>
    <property type="match status" value="1"/>
</dbReference>
<dbReference type="PANTHER" id="PTHR10183:SF379">
    <property type="entry name" value="CALPAIN-5"/>
    <property type="match status" value="1"/>
</dbReference>
<feature type="active site" evidence="8 10">
    <location>
        <position position="354"/>
    </location>
</feature>
<accession>G4TER7</accession>
<keyword evidence="7" id="KW-0862">Zinc</keyword>
<keyword evidence="4 9" id="KW-0863">Zinc-finger</keyword>
<dbReference type="PROSITE" id="PS50135">
    <property type="entry name" value="ZF_ZZ_2"/>
    <property type="match status" value="3"/>
</dbReference>
<evidence type="ECO:0000256" key="2">
    <source>
        <dbReference type="ARBA" id="ARBA00022670"/>
    </source>
</evidence>
<dbReference type="InterPro" id="IPR001300">
    <property type="entry name" value="Peptidase_C2_calpain_cat"/>
</dbReference>
<evidence type="ECO:0000256" key="7">
    <source>
        <dbReference type="ARBA" id="ARBA00022833"/>
    </source>
</evidence>
<dbReference type="InterPro" id="IPR000433">
    <property type="entry name" value="Znf_ZZ"/>
</dbReference>
<keyword evidence="2 10" id="KW-0645">Protease</keyword>
<dbReference type="SUPFAM" id="SSF57850">
    <property type="entry name" value="RING/U-box"/>
    <property type="match status" value="3"/>
</dbReference>
<feature type="active site" evidence="8 10">
    <location>
        <position position="148"/>
    </location>
</feature>
<dbReference type="OMA" id="MEYKDWL"/>
<dbReference type="eggNOG" id="KOG4582">
    <property type="taxonomic scope" value="Eukaryota"/>
</dbReference>
<dbReference type="InterPro" id="IPR043145">
    <property type="entry name" value="Znf_ZZ_sf"/>
</dbReference>
<name>G4TER7_SERID</name>
<dbReference type="Proteomes" id="UP000007148">
    <property type="component" value="Unassembled WGS sequence"/>
</dbReference>
<keyword evidence="3" id="KW-0479">Metal-binding</keyword>
<dbReference type="CDD" id="cd00044">
    <property type="entry name" value="CysPc"/>
    <property type="match status" value="1"/>
</dbReference>
<reference evidence="13 14" key="1">
    <citation type="journal article" date="2011" name="PLoS Pathog.">
        <title>Endophytic Life Strategies Decoded by Genome and Transcriptome Analyses of the Mutualistic Root Symbiont Piriformospora indica.</title>
        <authorList>
            <person name="Zuccaro A."/>
            <person name="Lahrmann U."/>
            <person name="Guldener U."/>
            <person name="Langen G."/>
            <person name="Pfiffi S."/>
            <person name="Biedenkopf D."/>
            <person name="Wong P."/>
            <person name="Samans B."/>
            <person name="Grimm C."/>
            <person name="Basiewicz M."/>
            <person name="Murat C."/>
            <person name="Martin F."/>
            <person name="Kogel K.H."/>
        </authorList>
    </citation>
    <scope>NUCLEOTIDE SEQUENCE [LARGE SCALE GENOMIC DNA]</scope>
    <source>
        <strain evidence="13 14">DSM 11827</strain>
    </source>
</reference>
<keyword evidence="6 10" id="KW-0788">Thiol protease</keyword>
<dbReference type="EMBL" id="CAFZ01000064">
    <property type="protein sequence ID" value="CCA69806.1"/>
    <property type="molecule type" value="Genomic_DNA"/>
</dbReference>
<dbReference type="HOGENOM" id="CLU_006072_2_1_1"/>
<evidence type="ECO:0000313" key="14">
    <source>
        <dbReference type="Proteomes" id="UP000007148"/>
    </source>
</evidence>
<dbReference type="SMART" id="SM00230">
    <property type="entry name" value="CysPc"/>
    <property type="match status" value="1"/>
</dbReference>
<gene>
    <name evidence="13" type="ORF">PIIN_03747</name>
</gene>
<dbReference type="GO" id="GO:0006508">
    <property type="term" value="P:proteolysis"/>
    <property type="evidence" value="ECO:0007669"/>
    <property type="project" value="UniProtKB-KW"/>
</dbReference>
<comment type="caution">
    <text evidence="13">The sequence shown here is derived from an EMBL/GenBank/DDBJ whole genome shotgun (WGS) entry which is preliminary data.</text>
</comment>
<dbReference type="InterPro" id="IPR022684">
    <property type="entry name" value="Calpain_cysteine_protease"/>
</dbReference>
<evidence type="ECO:0000259" key="12">
    <source>
        <dbReference type="PROSITE" id="PS50203"/>
    </source>
</evidence>
<protein>
    <submittedName>
        <fullName evidence="13">Related to micromolar calcium activated neutral protease 1 (Capn1)</fullName>
    </submittedName>
</protein>
<evidence type="ECO:0000256" key="5">
    <source>
        <dbReference type="ARBA" id="ARBA00022801"/>
    </source>
</evidence>
<dbReference type="SMART" id="SM00291">
    <property type="entry name" value="ZnF_ZZ"/>
    <property type="match status" value="3"/>
</dbReference>
<proteinExistence type="inferred from homology"/>
<evidence type="ECO:0000259" key="11">
    <source>
        <dbReference type="PROSITE" id="PS50135"/>
    </source>
</evidence>
<dbReference type="PROSITE" id="PS50203">
    <property type="entry name" value="CALPAIN_CAT"/>
    <property type="match status" value="1"/>
</dbReference>
<evidence type="ECO:0000313" key="13">
    <source>
        <dbReference type="EMBL" id="CCA69806.1"/>
    </source>
</evidence>
<dbReference type="PANTHER" id="PTHR10183">
    <property type="entry name" value="CALPAIN"/>
    <property type="match status" value="1"/>
</dbReference>
<dbReference type="InParanoid" id="G4TER7"/>
<dbReference type="Pfam" id="PF00569">
    <property type="entry name" value="ZZ"/>
    <property type="match status" value="2"/>
</dbReference>
<feature type="domain" description="ZZ-type" evidence="11">
    <location>
        <begin position="729"/>
        <end position="784"/>
    </location>
</feature>
<dbReference type="PRINTS" id="PR00704">
    <property type="entry name" value="CALPAIN"/>
</dbReference>
<keyword evidence="14" id="KW-1185">Reference proteome</keyword>
<evidence type="ECO:0000256" key="6">
    <source>
        <dbReference type="ARBA" id="ARBA00022807"/>
    </source>
</evidence>
<feature type="domain" description="ZZ-type" evidence="11">
    <location>
        <begin position="670"/>
        <end position="724"/>
    </location>
</feature>
<dbReference type="InterPro" id="IPR038765">
    <property type="entry name" value="Papain-like_cys_pep_sf"/>
</dbReference>
<evidence type="ECO:0000256" key="1">
    <source>
        <dbReference type="ARBA" id="ARBA00007623"/>
    </source>
</evidence>
<dbReference type="OrthoDB" id="424753at2759"/>
<evidence type="ECO:0000256" key="10">
    <source>
        <dbReference type="PROSITE-ProRule" id="PRU00239"/>
    </source>
</evidence>
<dbReference type="SUPFAM" id="SSF54001">
    <property type="entry name" value="Cysteine proteinases"/>
    <property type="match status" value="1"/>
</dbReference>
<dbReference type="CDD" id="cd02340">
    <property type="entry name" value="ZZ_NBR1_like"/>
    <property type="match status" value="1"/>
</dbReference>
<dbReference type="GO" id="GO:0004198">
    <property type="term" value="F:calcium-dependent cysteine-type endopeptidase activity"/>
    <property type="evidence" value="ECO:0007669"/>
    <property type="project" value="InterPro"/>
</dbReference>
<comment type="similarity">
    <text evidence="1">Belongs to the peptidase C2 family.</text>
</comment>
<dbReference type="AlphaFoldDB" id="G4TER7"/>
<sequence length="902" mass="101907">MPRPDRKTVTRQVTLISDQVDPSTMPAAKRANAKARAAAKKKAKRAFRQPKSTVGILVTEELQTAIDSCRERVRNIAKMCRARNQKFRDPEFDLSNDKAMCLKGLEDVEGEELKPADVMRVSEIWDEPQFTIDGFSSSDVAQGNLGDCFFISALANVATIPGLLEKICVERDEQVGVYGFLFFRDHTWSPVIIDDQLFVQVPKYESLTPDEQKLYHNDPDLYNDVARKGSKILYFAKGKTENETWVSLIEKAYAKIHGNYAYLSGGRAMEAIEDLTGGICTQIPLTDVLDPKQLWNELVHNANRTRLYGCAIHGIDNERGLNTITKTHGLIASHAYSVIRAVEYNGKKFVVIRNPWGTGEWRGRWSDGAKEWTKEWLPALTYLQHSFGNDGQFVMEYSDFLRHWSVLDCTRLFDSSWVSSSIWVQLDNWTAMHPWTWGDVSFTISVPENTPAVIVLQQADRRYFEEISGYLVFAFDFVLFKKGSKEEIASSVRTQGWARGQSVEVNLEAGEYVVHVRLDSMMCKNANYMEEGATKWDRRILKRLMAQKAFAFSKAANFNIAYWEDVIPTTLDAVAGYDLTELEIQLVEKKRQEALRKKAMLTPQAELNEEAAMEVTDEPENVENSAEVVQIVEKTEEPTQEPPEAVDVPADSTLVVKEEGGDTQEPQIVHSDFMCDVCQVSPIIGVRYRCTNPEHPEYDMCQGCYDKKEHDPTHEILVISQPRSDEPVHTWFSCSICKCEPIRGIRYHCPRPECQDDFDMCEACRASTGHDPTHVLMMFQTPLTLEEIQGSMAAHEEHAEQITERAVHDSVACDGCSMNPIVGSRYKCMDASCPNYDLCEGCINKGIHPINHQMLRLETPKEAQHLNTGASEGASFVLGLRVYTLKSSVAVLGSQLKHGSLR</sequence>
<dbReference type="PROSITE" id="PS01357">
    <property type="entry name" value="ZF_ZZ_1"/>
    <property type="match status" value="2"/>
</dbReference>
<dbReference type="STRING" id="1109443.G4TER7"/>
<feature type="domain" description="ZZ-type" evidence="11">
    <location>
        <begin position="808"/>
        <end position="862"/>
    </location>
</feature>
<dbReference type="Gene3D" id="3.30.60.90">
    <property type="match status" value="3"/>
</dbReference>
<feature type="active site" evidence="8 10">
    <location>
        <position position="334"/>
    </location>
</feature>
<evidence type="ECO:0000256" key="9">
    <source>
        <dbReference type="PROSITE-ProRule" id="PRU00228"/>
    </source>
</evidence>
<dbReference type="Pfam" id="PF00648">
    <property type="entry name" value="Peptidase_C2"/>
    <property type="match status" value="1"/>
</dbReference>